<name>A0ABY5V1G9_9BACT</name>
<protein>
    <submittedName>
        <fullName evidence="1">Helix-turn-helix domain-containing protein</fullName>
    </submittedName>
</protein>
<dbReference type="GeneID" id="82892249"/>
<organism evidence="1 2">
    <name type="scientific">Alistipes ihumii AP11</name>
    <dbReference type="NCBI Taxonomy" id="1211813"/>
    <lineage>
        <taxon>Bacteria</taxon>
        <taxon>Pseudomonadati</taxon>
        <taxon>Bacteroidota</taxon>
        <taxon>Bacteroidia</taxon>
        <taxon>Bacteroidales</taxon>
        <taxon>Rikenellaceae</taxon>
        <taxon>Alistipes</taxon>
    </lineage>
</organism>
<proteinExistence type="predicted"/>
<gene>
    <name evidence="1" type="ORF">NQ491_10905</name>
</gene>
<evidence type="ECO:0000313" key="1">
    <source>
        <dbReference type="EMBL" id="UWN57137.1"/>
    </source>
</evidence>
<dbReference type="EMBL" id="CP102294">
    <property type="protein sequence ID" value="UWN57137.1"/>
    <property type="molecule type" value="Genomic_DNA"/>
</dbReference>
<evidence type="ECO:0000313" key="2">
    <source>
        <dbReference type="Proteomes" id="UP001059295"/>
    </source>
</evidence>
<dbReference type="Proteomes" id="UP001059295">
    <property type="component" value="Chromosome"/>
</dbReference>
<reference evidence="1" key="1">
    <citation type="journal article" date="2022" name="Cell">
        <title>Design, construction, and in vivo augmentation of a complex gut microbiome.</title>
        <authorList>
            <person name="Cheng A.G."/>
            <person name="Ho P.Y."/>
            <person name="Aranda-Diaz A."/>
            <person name="Jain S."/>
            <person name="Yu F.B."/>
            <person name="Meng X."/>
            <person name="Wang M."/>
            <person name="Iakiviak M."/>
            <person name="Nagashima K."/>
            <person name="Zhao A."/>
            <person name="Murugkar P."/>
            <person name="Patil A."/>
            <person name="Atabakhsh K."/>
            <person name="Weakley A."/>
            <person name="Yan J."/>
            <person name="Brumbaugh A.R."/>
            <person name="Higginbottom S."/>
            <person name="Dimas A."/>
            <person name="Shiver A.L."/>
            <person name="Deutschbauer A."/>
            <person name="Neff N."/>
            <person name="Sonnenburg J.L."/>
            <person name="Huang K.C."/>
            <person name="Fischbach M.A."/>
        </authorList>
    </citation>
    <scope>NUCLEOTIDE SEQUENCE</scope>
    <source>
        <strain evidence="1">AP11</strain>
    </source>
</reference>
<sequence length="121" mass="13561">MEINDFAPFAALSIGQAKEIIAGIVHDAISDAKQKAQPTQESQAEVMNIDDAVVFLKENGLPITKKSLYGKTFSGTIPFKRIGKRLVFSRKELLQWIESRTYRPHSQSDEALRLAESARKK</sequence>
<keyword evidence="2" id="KW-1185">Reference proteome</keyword>
<accession>A0ABY5V1G9</accession>
<dbReference type="RefSeq" id="WP_019245504.1">
    <property type="nucleotide sequence ID" value="NZ_CAPH01000009.1"/>
</dbReference>